<name>A0A974CQR3_XENLA</name>
<accession>A0A974CQR3</accession>
<feature type="non-terminal residue" evidence="2">
    <location>
        <position position="1"/>
    </location>
</feature>
<dbReference type="Proteomes" id="UP000694892">
    <property type="component" value="Chromosome 5S"/>
</dbReference>
<protein>
    <submittedName>
        <fullName evidence="2">Uncharacterized protein</fullName>
    </submittedName>
</protein>
<sequence>LMEKSGLFSDFEDESNIHDL</sequence>
<gene>
    <name evidence="2" type="ORF">XELAEV_180290823mg</name>
</gene>
<dbReference type="EMBL" id="CM004475">
    <property type="protein sequence ID" value="OCT77984.1"/>
    <property type="molecule type" value="Genomic_DNA"/>
</dbReference>
<evidence type="ECO:0000313" key="2">
    <source>
        <dbReference type="EMBL" id="OCT77984.1"/>
    </source>
</evidence>
<evidence type="ECO:0000256" key="1">
    <source>
        <dbReference type="SAM" id="MobiDB-lite"/>
    </source>
</evidence>
<proteinExistence type="predicted"/>
<dbReference type="AlphaFoldDB" id="A0A974CQR3"/>
<reference evidence="3" key="1">
    <citation type="journal article" date="2016" name="Nature">
        <title>Genome evolution in the allotetraploid frog Xenopus laevis.</title>
        <authorList>
            <person name="Session A.M."/>
            <person name="Uno Y."/>
            <person name="Kwon T."/>
            <person name="Chapman J.A."/>
            <person name="Toyoda A."/>
            <person name="Takahashi S."/>
            <person name="Fukui A."/>
            <person name="Hikosaka A."/>
            <person name="Suzuki A."/>
            <person name="Kondo M."/>
            <person name="van Heeringen S.J."/>
            <person name="Quigley I."/>
            <person name="Heinz S."/>
            <person name="Ogino H."/>
            <person name="Ochi H."/>
            <person name="Hellsten U."/>
            <person name="Lyons J.B."/>
            <person name="Simakov O."/>
            <person name="Putnam N."/>
            <person name="Stites J."/>
            <person name="Kuroki Y."/>
            <person name="Tanaka T."/>
            <person name="Michiue T."/>
            <person name="Watanabe M."/>
            <person name="Bogdanovic O."/>
            <person name="Lister R."/>
            <person name="Georgiou G."/>
            <person name="Paranjpe S.S."/>
            <person name="van Kruijsbergen I."/>
            <person name="Shu S."/>
            <person name="Carlson J."/>
            <person name="Kinoshita T."/>
            <person name="Ohta Y."/>
            <person name="Mawaribuchi S."/>
            <person name="Jenkins J."/>
            <person name="Grimwood J."/>
            <person name="Schmutz J."/>
            <person name="Mitros T."/>
            <person name="Mozaffari S.V."/>
            <person name="Suzuki Y."/>
            <person name="Haramoto Y."/>
            <person name="Yamamoto T.S."/>
            <person name="Takagi C."/>
            <person name="Heald R."/>
            <person name="Miller K."/>
            <person name="Haudenschild C."/>
            <person name="Kitzman J."/>
            <person name="Nakayama T."/>
            <person name="Izutsu Y."/>
            <person name="Robert J."/>
            <person name="Fortriede J."/>
            <person name="Burns K."/>
            <person name="Lotay V."/>
            <person name="Karimi K."/>
            <person name="Yasuoka Y."/>
            <person name="Dichmann D.S."/>
            <person name="Flajnik M.F."/>
            <person name="Houston D.W."/>
            <person name="Shendure J."/>
            <person name="DuPasquier L."/>
            <person name="Vize P.D."/>
            <person name="Zorn A.M."/>
            <person name="Ito M."/>
            <person name="Marcotte E.M."/>
            <person name="Wallingford J.B."/>
            <person name="Ito Y."/>
            <person name="Asashima M."/>
            <person name="Ueno N."/>
            <person name="Matsuda Y."/>
            <person name="Veenstra G.J."/>
            <person name="Fujiyama A."/>
            <person name="Harland R.M."/>
            <person name="Taira M."/>
            <person name="Rokhsar D.S."/>
        </authorList>
    </citation>
    <scope>NUCLEOTIDE SEQUENCE [LARGE SCALE GENOMIC DNA]</scope>
    <source>
        <strain evidence="3">J</strain>
    </source>
</reference>
<evidence type="ECO:0000313" key="3">
    <source>
        <dbReference type="Proteomes" id="UP000694892"/>
    </source>
</evidence>
<organism evidence="2 3">
    <name type="scientific">Xenopus laevis</name>
    <name type="common">African clawed frog</name>
    <dbReference type="NCBI Taxonomy" id="8355"/>
    <lineage>
        <taxon>Eukaryota</taxon>
        <taxon>Metazoa</taxon>
        <taxon>Chordata</taxon>
        <taxon>Craniata</taxon>
        <taxon>Vertebrata</taxon>
        <taxon>Euteleostomi</taxon>
        <taxon>Amphibia</taxon>
        <taxon>Batrachia</taxon>
        <taxon>Anura</taxon>
        <taxon>Pipoidea</taxon>
        <taxon>Pipidae</taxon>
        <taxon>Xenopodinae</taxon>
        <taxon>Xenopus</taxon>
        <taxon>Xenopus</taxon>
    </lineage>
</organism>
<feature type="region of interest" description="Disordered" evidence="1">
    <location>
        <begin position="1"/>
        <end position="20"/>
    </location>
</feature>
<feature type="non-terminal residue" evidence="2">
    <location>
        <position position="20"/>
    </location>
</feature>